<evidence type="ECO:0000256" key="1">
    <source>
        <dbReference type="SAM" id="Phobius"/>
    </source>
</evidence>
<evidence type="ECO:0000313" key="4">
    <source>
        <dbReference type="EMBL" id="CAA7402212.1"/>
    </source>
</evidence>
<proteinExistence type="predicted"/>
<dbReference type="OrthoDB" id="764087at2759"/>
<keyword evidence="1" id="KW-1133">Transmembrane helix</keyword>
<protein>
    <recommendedName>
        <fullName evidence="3">SPARK domain-containing protein</fullName>
    </recommendedName>
</protein>
<sequence>MRSFVIFVVFLLFPAVFSSPKVPPEKPEPVPIQSSAFTASSSSSSSSSAFPAATIPAFPEQADLSGSCRLDLPNELFKGIARACPSSSSSSSGAPATVSRSRCCPTLAAWLYSAYSATALAAAVKLQTSATQSSDLPVLPDDSETCMDGVQKALRGHGVALGDVNGTCDVAYCYCGVRLRPLSCPRGLRLERGSDGRWIAGDDHARRLEKDCAAGGPGSCTRCLRSLYQEKEDGASHGGGGSAAGGGNSEVLSVRGGKLGRSRDCQLMALTWLLGRNRTLYMPTVTRVLRTLMMTPANGRPLSCSLSRDGIPLAVNYVQLDESSSSSSSAAATAAASPPPPPQRLLYLWWSSVVVLLLLPLVLP</sequence>
<feature type="domain" description="SPARK" evidence="3">
    <location>
        <begin position="65"/>
        <end position="230"/>
    </location>
</feature>
<reference evidence="4" key="1">
    <citation type="submission" date="2020-02" db="EMBL/GenBank/DDBJ databases">
        <authorList>
            <person name="Scholz U."/>
            <person name="Mascher M."/>
            <person name="Fiebig A."/>
        </authorList>
    </citation>
    <scope>NUCLEOTIDE SEQUENCE</scope>
</reference>
<organism evidence="4 5">
    <name type="scientific">Spirodela intermedia</name>
    <name type="common">Intermediate duckweed</name>
    <dbReference type="NCBI Taxonomy" id="51605"/>
    <lineage>
        <taxon>Eukaryota</taxon>
        <taxon>Viridiplantae</taxon>
        <taxon>Streptophyta</taxon>
        <taxon>Embryophyta</taxon>
        <taxon>Tracheophyta</taxon>
        <taxon>Spermatophyta</taxon>
        <taxon>Magnoliopsida</taxon>
        <taxon>Liliopsida</taxon>
        <taxon>Araceae</taxon>
        <taxon>Lemnoideae</taxon>
        <taxon>Spirodela</taxon>
    </lineage>
</organism>
<keyword evidence="1" id="KW-0472">Membrane</keyword>
<keyword evidence="1" id="KW-0812">Transmembrane</keyword>
<dbReference type="InterPro" id="IPR040376">
    <property type="entry name" value="At4g28100-like"/>
</dbReference>
<dbReference type="AlphaFoldDB" id="A0A7I8KXG7"/>
<feature type="transmembrane region" description="Helical" evidence="1">
    <location>
        <begin position="345"/>
        <end position="363"/>
    </location>
</feature>
<dbReference type="Pfam" id="PF19160">
    <property type="entry name" value="SPARK"/>
    <property type="match status" value="1"/>
</dbReference>
<name>A0A7I8KXG7_SPIIN</name>
<feature type="signal peptide" evidence="2">
    <location>
        <begin position="1"/>
        <end position="18"/>
    </location>
</feature>
<evidence type="ECO:0000259" key="3">
    <source>
        <dbReference type="Pfam" id="PF19160"/>
    </source>
</evidence>
<evidence type="ECO:0000313" key="5">
    <source>
        <dbReference type="Proteomes" id="UP000663760"/>
    </source>
</evidence>
<dbReference type="PANTHER" id="PTHR34056">
    <property type="entry name" value="GPI-ANCHORED PROTEIN"/>
    <property type="match status" value="1"/>
</dbReference>
<dbReference type="Proteomes" id="UP000663760">
    <property type="component" value="Chromosome 9"/>
</dbReference>
<keyword evidence="5" id="KW-1185">Reference proteome</keyword>
<dbReference type="InterPro" id="IPR043891">
    <property type="entry name" value="SPARK"/>
</dbReference>
<dbReference type="PANTHER" id="PTHR34056:SF1">
    <property type="entry name" value="GPI-ANCHORED PROTEIN"/>
    <property type="match status" value="1"/>
</dbReference>
<dbReference type="EMBL" id="LR746272">
    <property type="protein sequence ID" value="CAA7402212.1"/>
    <property type="molecule type" value="Genomic_DNA"/>
</dbReference>
<feature type="chain" id="PRO_5029848684" description="SPARK domain-containing protein" evidence="2">
    <location>
        <begin position="19"/>
        <end position="364"/>
    </location>
</feature>
<gene>
    <name evidence="4" type="ORF">SI8410_09012890</name>
</gene>
<keyword evidence="2" id="KW-0732">Signal</keyword>
<accession>A0A7I8KXG7</accession>
<evidence type="ECO:0000256" key="2">
    <source>
        <dbReference type="SAM" id="SignalP"/>
    </source>
</evidence>